<evidence type="ECO:0000259" key="1">
    <source>
        <dbReference type="PROSITE" id="PS51192"/>
    </source>
</evidence>
<protein>
    <recommendedName>
        <fullName evidence="1">Helicase ATP-binding domain-containing protein</fullName>
    </recommendedName>
</protein>
<evidence type="ECO:0000313" key="3">
    <source>
        <dbReference type="Proteomes" id="UP000280960"/>
    </source>
</evidence>
<dbReference type="Pfam" id="PF04851">
    <property type="entry name" value="ResIII"/>
    <property type="match status" value="1"/>
</dbReference>
<dbReference type="AlphaFoldDB" id="A0A3G2R232"/>
<proteinExistence type="predicted"/>
<dbReference type="GO" id="GO:0003677">
    <property type="term" value="F:DNA binding"/>
    <property type="evidence" value="ECO:0007669"/>
    <property type="project" value="InterPro"/>
</dbReference>
<reference evidence="2 3" key="1">
    <citation type="submission" date="2018-10" db="EMBL/GenBank/DDBJ databases">
        <authorList>
            <person name="Zhang X."/>
        </authorList>
    </citation>
    <scope>NUCLEOTIDE SEQUENCE [LARGE SCALE GENOMIC DNA]</scope>
    <source>
        <strain evidence="2 3">SK-G1</strain>
    </source>
</reference>
<name>A0A3G2R232_9FIRM</name>
<accession>A0A3G2R232</accession>
<dbReference type="PANTHER" id="PTHR47396:SF1">
    <property type="entry name" value="ATP-DEPENDENT HELICASE IRC3-RELATED"/>
    <property type="match status" value="1"/>
</dbReference>
<evidence type="ECO:0000313" key="2">
    <source>
        <dbReference type="EMBL" id="AYO29512.1"/>
    </source>
</evidence>
<feature type="domain" description="Helicase ATP-binding" evidence="1">
    <location>
        <begin position="1"/>
        <end position="66"/>
    </location>
</feature>
<dbReference type="Proteomes" id="UP000280960">
    <property type="component" value="Chromosome"/>
</dbReference>
<dbReference type="RefSeq" id="WP_122013928.1">
    <property type="nucleotide sequence ID" value="NZ_CP033169.1"/>
</dbReference>
<dbReference type="SUPFAM" id="SSF52540">
    <property type="entry name" value="P-loop containing nucleoside triphosphate hydrolases"/>
    <property type="match status" value="1"/>
</dbReference>
<dbReference type="GO" id="GO:0016787">
    <property type="term" value="F:hydrolase activity"/>
    <property type="evidence" value="ECO:0007669"/>
    <property type="project" value="InterPro"/>
</dbReference>
<dbReference type="KEGG" id="bacg:D2962_01835"/>
<dbReference type="PROSITE" id="PS51192">
    <property type="entry name" value="HELICASE_ATP_BIND_1"/>
    <property type="match status" value="1"/>
</dbReference>
<dbReference type="InterPro" id="IPR027417">
    <property type="entry name" value="P-loop_NTPase"/>
</dbReference>
<dbReference type="GO" id="GO:0005829">
    <property type="term" value="C:cytosol"/>
    <property type="evidence" value="ECO:0007669"/>
    <property type="project" value="TreeGrafter"/>
</dbReference>
<dbReference type="PANTHER" id="PTHR47396">
    <property type="entry name" value="TYPE I RESTRICTION ENZYME ECOKI R PROTEIN"/>
    <property type="match status" value="1"/>
</dbReference>
<sequence>MAQNLDEFKPEEFGYVIIDECHHGTANTYKKVLAYFKPEFTLGLTATPDRMDGENLLEIFKNVAHKLDLKTAVEIGELVPIRCIRIKTNIDLSTVRINGIKYNSQDLFEHMDENGRVKLEDIVDYFIDFYTARKNKGLVVEKKSSIFCKEGYTRKDVERNILMNPFKRFEDMRFMKRSREIEYVEFNRHIFKKLTLEDIAWIKSHCDKKLEEYYKNRF</sequence>
<gene>
    <name evidence="2" type="ORF">D2962_01835</name>
</gene>
<dbReference type="InterPro" id="IPR014001">
    <property type="entry name" value="Helicase_ATP-bd"/>
</dbReference>
<dbReference type="EMBL" id="CP033169">
    <property type="protein sequence ID" value="AYO29512.1"/>
    <property type="molecule type" value="Genomic_DNA"/>
</dbReference>
<organism evidence="2 3">
    <name type="scientific">Biomaibacter acetigenes</name>
    <dbReference type="NCBI Taxonomy" id="2316383"/>
    <lineage>
        <taxon>Bacteria</taxon>
        <taxon>Bacillati</taxon>
        <taxon>Bacillota</taxon>
        <taxon>Clostridia</taxon>
        <taxon>Thermosediminibacterales</taxon>
        <taxon>Tepidanaerobacteraceae</taxon>
        <taxon>Biomaibacter</taxon>
    </lineage>
</organism>
<dbReference type="InterPro" id="IPR006935">
    <property type="entry name" value="Helicase/UvrB_N"/>
</dbReference>
<dbReference type="Gene3D" id="3.40.50.300">
    <property type="entry name" value="P-loop containing nucleotide triphosphate hydrolases"/>
    <property type="match status" value="1"/>
</dbReference>
<keyword evidence="3" id="KW-1185">Reference proteome</keyword>
<dbReference type="GO" id="GO:0005524">
    <property type="term" value="F:ATP binding"/>
    <property type="evidence" value="ECO:0007669"/>
    <property type="project" value="InterPro"/>
</dbReference>
<dbReference type="InterPro" id="IPR050742">
    <property type="entry name" value="Helicase_Restrict-Modif_Enz"/>
</dbReference>